<comment type="similarity">
    <text evidence="2">Belongs to the thioredoxin family. DsbA subfamily.</text>
</comment>
<dbReference type="Pfam" id="PF13462">
    <property type="entry name" value="Thioredoxin_4"/>
    <property type="match status" value="1"/>
</dbReference>
<dbReference type="InterPro" id="IPR012336">
    <property type="entry name" value="Thioredoxin-like_fold"/>
</dbReference>
<evidence type="ECO:0000313" key="6">
    <source>
        <dbReference type="Proteomes" id="UP001247754"/>
    </source>
</evidence>
<evidence type="ECO:0000256" key="2">
    <source>
        <dbReference type="ARBA" id="ARBA00005791"/>
    </source>
</evidence>
<sequence>MTLTLGRRAFGLTLGAALALSPFAGLAQGTDTQAPLPEVPELVLGNPDAKVTVTEYASFTCPHCATFHGTVFKELKRDYIDTGKIRFVYREVFFDRYGLWAAMMARCGGEARYFGIAEILYAGQRDWAGSNDAGVVMDNLRRIGRTAGMTDEQLDACMQDGAMAQAMVAKFQADTEADKVDSTPSLIIDGEKHGNMSYAALSKILDERLAQ</sequence>
<keyword evidence="6" id="KW-1185">Reference proteome</keyword>
<dbReference type="InterPro" id="IPR013766">
    <property type="entry name" value="Thioredoxin_domain"/>
</dbReference>
<dbReference type="SUPFAM" id="SSF52833">
    <property type="entry name" value="Thioredoxin-like"/>
    <property type="match status" value="1"/>
</dbReference>
<reference evidence="5 6" key="1">
    <citation type="submission" date="2023-09" db="EMBL/GenBank/DDBJ databases">
        <title>Xinfangfangia sedmenti sp. nov., isolated the sedment.</title>
        <authorList>
            <person name="Xu L."/>
        </authorList>
    </citation>
    <scope>NUCLEOTIDE SEQUENCE [LARGE SCALE GENOMIC DNA]</scope>
    <source>
        <strain evidence="5 6">LG-4</strain>
    </source>
</reference>
<evidence type="ECO:0000256" key="1">
    <source>
        <dbReference type="ARBA" id="ARBA00003565"/>
    </source>
</evidence>
<protein>
    <submittedName>
        <fullName evidence="5">DsbA family protein</fullName>
    </submittedName>
</protein>
<evidence type="ECO:0000259" key="4">
    <source>
        <dbReference type="PROSITE" id="PS51352"/>
    </source>
</evidence>
<dbReference type="PANTHER" id="PTHR13887:SF56">
    <property type="entry name" value="THIOREDOXIN-LIKE REDUCTASE RV2466C"/>
    <property type="match status" value="1"/>
</dbReference>
<name>A0ABU1F9Q1_9RHOB</name>
<feature type="domain" description="Thioredoxin" evidence="4">
    <location>
        <begin position="17"/>
        <end position="210"/>
    </location>
</feature>
<evidence type="ECO:0000256" key="3">
    <source>
        <dbReference type="SAM" id="SignalP"/>
    </source>
</evidence>
<dbReference type="Gene3D" id="3.40.30.10">
    <property type="entry name" value="Glutaredoxin"/>
    <property type="match status" value="1"/>
</dbReference>
<proteinExistence type="inferred from homology"/>
<dbReference type="PANTHER" id="PTHR13887">
    <property type="entry name" value="GLUTATHIONE S-TRANSFERASE KAPPA"/>
    <property type="match status" value="1"/>
</dbReference>
<comment type="function">
    <text evidence="1">May be required for disulfide bond formation in some proteins.</text>
</comment>
<dbReference type="EMBL" id="JAVKPH010000015">
    <property type="protein sequence ID" value="MDR5653579.1"/>
    <property type="molecule type" value="Genomic_DNA"/>
</dbReference>
<dbReference type="Proteomes" id="UP001247754">
    <property type="component" value="Unassembled WGS sequence"/>
</dbReference>
<dbReference type="RefSeq" id="WP_310457821.1">
    <property type="nucleotide sequence ID" value="NZ_JAVKPH010000015.1"/>
</dbReference>
<feature type="signal peptide" evidence="3">
    <location>
        <begin position="1"/>
        <end position="27"/>
    </location>
</feature>
<comment type="caution">
    <text evidence="5">The sequence shown here is derived from an EMBL/GenBank/DDBJ whole genome shotgun (WGS) entry which is preliminary data.</text>
</comment>
<feature type="chain" id="PRO_5046864561" evidence="3">
    <location>
        <begin position="28"/>
        <end position="211"/>
    </location>
</feature>
<dbReference type="PROSITE" id="PS51352">
    <property type="entry name" value="THIOREDOXIN_2"/>
    <property type="match status" value="1"/>
</dbReference>
<gene>
    <name evidence="5" type="ORF">RGD00_13255</name>
</gene>
<keyword evidence="3" id="KW-0732">Signal</keyword>
<accession>A0ABU1F9Q1</accession>
<organism evidence="5 6">
    <name type="scientific">Ruixingdingia sedimenti</name>
    <dbReference type="NCBI Taxonomy" id="3073604"/>
    <lineage>
        <taxon>Bacteria</taxon>
        <taxon>Pseudomonadati</taxon>
        <taxon>Pseudomonadota</taxon>
        <taxon>Alphaproteobacteria</taxon>
        <taxon>Rhodobacterales</taxon>
        <taxon>Paracoccaceae</taxon>
        <taxon>Ruixingdingia</taxon>
    </lineage>
</organism>
<dbReference type="InterPro" id="IPR036249">
    <property type="entry name" value="Thioredoxin-like_sf"/>
</dbReference>
<evidence type="ECO:0000313" key="5">
    <source>
        <dbReference type="EMBL" id="MDR5653579.1"/>
    </source>
</evidence>